<gene>
    <name evidence="1" type="ORF">ABG768_024140</name>
</gene>
<evidence type="ECO:0000313" key="1">
    <source>
        <dbReference type="EMBL" id="KAK9973405.1"/>
    </source>
</evidence>
<dbReference type="EMBL" id="JAWDJR010000006">
    <property type="protein sequence ID" value="KAK9973405.1"/>
    <property type="molecule type" value="Genomic_DNA"/>
</dbReference>
<keyword evidence="2" id="KW-1185">Reference proteome</keyword>
<dbReference type="Proteomes" id="UP001479290">
    <property type="component" value="Unassembled WGS sequence"/>
</dbReference>
<name>A0AAW2ALB6_CULAL</name>
<sequence length="144" mass="15614">MYSVVCRGFENSLAGDLLTTGLGLANPRGTFCKGTNGEMEMQDCRSISHSFNFRFPRFGGRVTVKERRGKILPSLGQVLRDLYVESRTSESTWVGWRGYVSGSGRPIISLHGKTGPQASFRGKGGLAPAVLEMGAVSSQPERKA</sequence>
<organism evidence="1 2">
    <name type="scientific">Culter alburnus</name>
    <name type="common">Topmouth culter</name>
    <dbReference type="NCBI Taxonomy" id="194366"/>
    <lineage>
        <taxon>Eukaryota</taxon>
        <taxon>Metazoa</taxon>
        <taxon>Chordata</taxon>
        <taxon>Craniata</taxon>
        <taxon>Vertebrata</taxon>
        <taxon>Euteleostomi</taxon>
        <taxon>Actinopterygii</taxon>
        <taxon>Neopterygii</taxon>
        <taxon>Teleostei</taxon>
        <taxon>Ostariophysi</taxon>
        <taxon>Cypriniformes</taxon>
        <taxon>Xenocyprididae</taxon>
        <taxon>Xenocypridinae</taxon>
        <taxon>Culter</taxon>
    </lineage>
</organism>
<dbReference type="AlphaFoldDB" id="A0AAW2ALB6"/>
<reference evidence="1 2" key="1">
    <citation type="submission" date="2024-05" db="EMBL/GenBank/DDBJ databases">
        <title>A high-quality chromosomal-level genome assembly of Topmouth culter (Culter alburnus).</title>
        <authorList>
            <person name="Zhao H."/>
        </authorList>
    </citation>
    <scope>NUCLEOTIDE SEQUENCE [LARGE SCALE GENOMIC DNA]</scope>
    <source>
        <strain evidence="1">CATC2023</strain>
        <tissue evidence="1">Muscle</tissue>
    </source>
</reference>
<comment type="caution">
    <text evidence="1">The sequence shown here is derived from an EMBL/GenBank/DDBJ whole genome shotgun (WGS) entry which is preliminary data.</text>
</comment>
<protein>
    <submittedName>
        <fullName evidence="1">Uncharacterized protein</fullName>
    </submittedName>
</protein>
<accession>A0AAW2ALB6</accession>
<proteinExistence type="predicted"/>
<evidence type="ECO:0000313" key="2">
    <source>
        <dbReference type="Proteomes" id="UP001479290"/>
    </source>
</evidence>